<feature type="compositionally biased region" description="Acidic residues" evidence="4">
    <location>
        <begin position="119"/>
        <end position="131"/>
    </location>
</feature>
<comment type="cofactor">
    <cofactor evidence="1">
        <name>Mg(2+)</name>
        <dbReference type="ChEBI" id="CHEBI:18420"/>
    </cofactor>
</comment>
<feature type="region of interest" description="Disordered" evidence="4">
    <location>
        <begin position="87"/>
        <end position="147"/>
    </location>
</feature>
<evidence type="ECO:0000313" key="7">
    <source>
        <dbReference type="Proteomes" id="UP000175684"/>
    </source>
</evidence>
<gene>
    <name evidence="6" type="ORF">BBK15_06095</name>
</gene>
<dbReference type="GO" id="GO:0004518">
    <property type="term" value="F:nuclease activity"/>
    <property type="evidence" value="ECO:0007669"/>
    <property type="project" value="UniProtKB-KW"/>
</dbReference>
<dbReference type="Proteomes" id="UP000175684">
    <property type="component" value="Unassembled WGS sequence"/>
</dbReference>
<evidence type="ECO:0000256" key="1">
    <source>
        <dbReference type="ARBA" id="ARBA00001946"/>
    </source>
</evidence>
<dbReference type="GO" id="GO:0003676">
    <property type="term" value="F:nucleic acid binding"/>
    <property type="evidence" value="ECO:0007669"/>
    <property type="project" value="InterPro"/>
</dbReference>
<sequence>MIEKDVERRLCALARRHGGVALKWTSPGTMGVPDRLVFLPGGRLYLVEVKRPGGRPRESQKAIHRRLGRLGWPVYVVDDADAFFASLPEPRIEGEKADEERGAADADDDAGMRQGGDPAGEDGAEAGDAEQDAGAHGGDGRRKGRRR</sequence>
<dbReference type="SMART" id="SM00990">
    <property type="entry name" value="VRR_NUC"/>
    <property type="match status" value="1"/>
</dbReference>
<dbReference type="Gene3D" id="3.40.1350.10">
    <property type="match status" value="1"/>
</dbReference>
<evidence type="ECO:0000313" key="6">
    <source>
        <dbReference type="EMBL" id="OFA35034.1"/>
    </source>
</evidence>
<dbReference type="InterPro" id="IPR011856">
    <property type="entry name" value="tRNA_endonuc-like_dom_sf"/>
</dbReference>
<accession>A0A1E7Y0A1</accession>
<keyword evidence="2" id="KW-0540">Nuclease</keyword>
<feature type="compositionally biased region" description="Basic and acidic residues" evidence="4">
    <location>
        <begin position="90"/>
        <end position="104"/>
    </location>
</feature>
<dbReference type="AlphaFoldDB" id="A0A1E7Y0A1"/>
<evidence type="ECO:0000256" key="3">
    <source>
        <dbReference type="ARBA" id="ARBA00022801"/>
    </source>
</evidence>
<proteinExistence type="predicted"/>
<evidence type="ECO:0000256" key="4">
    <source>
        <dbReference type="SAM" id="MobiDB-lite"/>
    </source>
</evidence>
<keyword evidence="3" id="KW-0378">Hydrolase</keyword>
<dbReference type="OrthoDB" id="6706702at2"/>
<comment type="caution">
    <text evidence="6">The sequence shown here is derived from an EMBL/GenBank/DDBJ whole genome shotgun (WGS) entry which is preliminary data.</text>
</comment>
<feature type="domain" description="VRR-NUC" evidence="5">
    <location>
        <begin position="1"/>
        <end position="81"/>
    </location>
</feature>
<dbReference type="EMBL" id="MAXD01000003">
    <property type="protein sequence ID" value="OFA35034.1"/>
    <property type="molecule type" value="Genomic_DNA"/>
</dbReference>
<name>A0A1E7Y0A1_BIFAD</name>
<reference evidence="6 7" key="1">
    <citation type="submission" date="2016-07" db="EMBL/GenBank/DDBJ databases">
        <title>Draft Genome Sequence of Bifidobacterium adolescentis strain Km 4.</title>
        <authorList>
            <person name="Danilenko V.N."/>
        </authorList>
    </citation>
    <scope>NUCLEOTIDE SEQUENCE [LARGE SCALE GENOMIC DNA]</scope>
    <source>
        <strain evidence="6 7">Km 4</strain>
    </source>
</reference>
<dbReference type="GO" id="GO:0016788">
    <property type="term" value="F:hydrolase activity, acting on ester bonds"/>
    <property type="evidence" value="ECO:0007669"/>
    <property type="project" value="InterPro"/>
</dbReference>
<organism evidence="6 7">
    <name type="scientific">Bifidobacterium adolescentis</name>
    <dbReference type="NCBI Taxonomy" id="1680"/>
    <lineage>
        <taxon>Bacteria</taxon>
        <taxon>Bacillati</taxon>
        <taxon>Actinomycetota</taxon>
        <taxon>Actinomycetes</taxon>
        <taxon>Bifidobacteriales</taxon>
        <taxon>Bifidobacteriaceae</taxon>
        <taxon>Bifidobacterium</taxon>
    </lineage>
</organism>
<evidence type="ECO:0000256" key="2">
    <source>
        <dbReference type="ARBA" id="ARBA00022722"/>
    </source>
</evidence>
<dbReference type="InterPro" id="IPR014883">
    <property type="entry name" value="VRR_NUC"/>
</dbReference>
<evidence type="ECO:0000259" key="5">
    <source>
        <dbReference type="SMART" id="SM00990"/>
    </source>
</evidence>
<protein>
    <recommendedName>
        <fullName evidence="5">VRR-NUC domain-containing protein</fullName>
    </recommendedName>
</protein>